<dbReference type="PANTHER" id="PTHR24320:SF148">
    <property type="entry name" value="NAD(P)-BINDING ROSSMANN-FOLD SUPERFAMILY PROTEIN"/>
    <property type="match status" value="1"/>
</dbReference>
<dbReference type="InterPro" id="IPR002347">
    <property type="entry name" value="SDR_fam"/>
</dbReference>
<comment type="similarity">
    <text evidence="1">Belongs to the short-chain dehydrogenases/reductases (SDR) family.</text>
</comment>
<dbReference type="AlphaFoldDB" id="A0A4R4ZJH4"/>
<evidence type="ECO:0000313" key="4">
    <source>
        <dbReference type="Proteomes" id="UP000295124"/>
    </source>
</evidence>
<dbReference type="PRINTS" id="PR00081">
    <property type="entry name" value="GDHRDH"/>
</dbReference>
<evidence type="ECO:0000256" key="1">
    <source>
        <dbReference type="ARBA" id="ARBA00006484"/>
    </source>
</evidence>
<dbReference type="Pfam" id="PF00106">
    <property type="entry name" value="adh_short"/>
    <property type="match status" value="1"/>
</dbReference>
<sequence>MSAEWTERDIPDQTGRTILITGANSGLGLRSAVVLAGKGARVLLGCRSPERGQQALAEVNSPYAELVALDLADLTSVRAAADSVRERSGDRLDVLMNNAGITGVPFGRTADGFESQFGTNHLGHAALTWLLMPALRNGTDARVVTVASIAHRGRGLDLDDPNFERRTYRAHLGYAQAKRANLVFALELDRRLRAAGLPIRSVAAHPGMTNTELFPNALKSRGALAVKASRVINALITQPLAPGTLPQLYAATSPDVQGGGYYGPAGPLEIRGKVAPAKPTAKAADETTGRRLWELTAELTGITPDPS</sequence>
<dbReference type="GO" id="GO:0016491">
    <property type="term" value="F:oxidoreductase activity"/>
    <property type="evidence" value="ECO:0007669"/>
    <property type="project" value="UniProtKB-KW"/>
</dbReference>
<dbReference type="SUPFAM" id="SSF51735">
    <property type="entry name" value="NAD(P)-binding Rossmann-fold domains"/>
    <property type="match status" value="1"/>
</dbReference>
<accession>A0A4R4ZJH4</accession>
<protein>
    <submittedName>
        <fullName evidence="3">SDR family NAD(P)-dependent oxidoreductase</fullName>
    </submittedName>
</protein>
<comment type="caution">
    <text evidence="3">The sequence shown here is derived from an EMBL/GenBank/DDBJ whole genome shotgun (WGS) entry which is preliminary data.</text>
</comment>
<dbReference type="OrthoDB" id="4577644at2"/>
<name>A0A4R4ZJH4_9ACTN</name>
<dbReference type="InterPro" id="IPR036291">
    <property type="entry name" value="NAD(P)-bd_dom_sf"/>
</dbReference>
<dbReference type="EMBL" id="SMKX01000082">
    <property type="protein sequence ID" value="TDD56852.1"/>
    <property type="molecule type" value="Genomic_DNA"/>
</dbReference>
<reference evidence="3 4" key="1">
    <citation type="submission" date="2019-03" db="EMBL/GenBank/DDBJ databases">
        <title>Draft genome sequences of novel Actinobacteria.</title>
        <authorList>
            <person name="Sahin N."/>
            <person name="Ay H."/>
            <person name="Saygin H."/>
        </authorList>
    </citation>
    <scope>NUCLEOTIDE SEQUENCE [LARGE SCALE GENOMIC DNA]</scope>
    <source>
        <strain evidence="3 4">JCM 13523</strain>
    </source>
</reference>
<evidence type="ECO:0000256" key="2">
    <source>
        <dbReference type="ARBA" id="ARBA00023002"/>
    </source>
</evidence>
<dbReference type="RefSeq" id="WP_132171498.1">
    <property type="nucleotide sequence ID" value="NZ_SMKX01000082.1"/>
</dbReference>
<dbReference type="PANTHER" id="PTHR24320">
    <property type="entry name" value="RETINOL DEHYDROGENASE"/>
    <property type="match status" value="1"/>
</dbReference>
<dbReference type="Proteomes" id="UP000295124">
    <property type="component" value="Unassembled WGS sequence"/>
</dbReference>
<proteinExistence type="inferred from homology"/>
<keyword evidence="4" id="KW-1185">Reference proteome</keyword>
<organism evidence="3 4">
    <name type="scientific">Kribbella antibiotica</name>
    <dbReference type="NCBI Taxonomy" id="190195"/>
    <lineage>
        <taxon>Bacteria</taxon>
        <taxon>Bacillati</taxon>
        <taxon>Actinomycetota</taxon>
        <taxon>Actinomycetes</taxon>
        <taxon>Propionibacteriales</taxon>
        <taxon>Kribbellaceae</taxon>
        <taxon>Kribbella</taxon>
    </lineage>
</organism>
<dbReference type="NCBIfam" id="NF004846">
    <property type="entry name" value="PRK06197.1"/>
    <property type="match status" value="1"/>
</dbReference>
<keyword evidence="2" id="KW-0560">Oxidoreductase</keyword>
<gene>
    <name evidence="3" type="ORF">E1263_25060</name>
</gene>
<evidence type="ECO:0000313" key="3">
    <source>
        <dbReference type="EMBL" id="TDD56852.1"/>
    </source>
</evidence>
<dbReference type="Gene3D" id="3.40.50.720">
    <property type="entry name" value="NAD(P)-binding Rossmann-like Domain"/>
    <property type="match status" value="1"/>
</dbReference>